<dbReference type="CDD" id="cd16279">
    <property type="entry name" value="metallo-hydrolase-like_MBL-fold"/>
    <property type="match status" value="1"/>
</dbReference>
<reference evidence="2" key="1">
    <citation type="journal article" date="2022" name="Environ. Microbiol.">
        <title>Geoalkalibacter halelectricus SAP #1 sp. nov. possessing extracellular electron transfer and mineral#reducing capabilities from a haloalkaline environment.</title>
        <authorList>
            <person name="Yadav S."/>
            <person name="Singh R."/>
            <person name="Sundharam S.S."/>
            <person name="Chaudhary S."/>
            <person name="Krishnamurthi S."/>
            <person name="Patil S.A."/>
        </authorList>
    </citation>
    <scope>NUCLEOTIDE SEQUENCE</scope>
    <source>
        <strain evidence="2">SAP-1</strain>
    </source>
</reference>
<dbReference type="Pfam" id="PF12706">
    <property type="entry name" value="Lactamase_B_2"/>
    <property type="match status" value="1"/>
</dbReference>
<dbReference type="RefSeq" id="WP_260748544.1">
    <property type="nucleotide sequence ID" value="NZ_CP092109.1"/>
</dbReference>
<accession>A0ABY5ZLZ2</accession>
<dbReference type="InterPro" id="IPR036866">
    <property type="entry name" value="RibonucZ/Hydroxyglut_hydro"/>
</dbReference>
<dbReference type="InterPro" id="IPR001279">
    <property type="entry name" value="Metallo-B-lactamas"/>
</dbReference>
<dbReference type="PROSITE" id="PS51257">
    <property type="entry name" value="PROKAR_LIPOPROTEIN"/>
    <property type="match status" value="1"/>
</dbReference>
<dbReference type="Proteomes" id="UP001060414">
    <property type="component" value="Chromosome"/>
</dbReference>
<dbReference type="SMART" id="SM00849">
    <property type="entry name" value="Lactamase_B"/>
    <property type="match status" value="1"/>
</dbReference>
<evidence type="ECO:0000313" key="3">
    <source>
        <dbReference type="Proteomes" id="UP001060414"/>
    </source>
</evidence>
<evidence type="ECO:0000313" key="2">
    <source>
        <dbReference type="EMBL" id="UWZ80187.1"/>
    </source>
</evidence>
<sequence>MTSKRLDIIVLGSGTSTGVPTLGCSCAVCISGVAENQRTRCSLLLQSGGCNILIDTATDLRQQALREGIGHLDAVLYTHTHADHVNGIDDLRAFNMKGGPPIPIYGDVATIAGIQRVFAYIFDDNLEPGYRPRLTPHVIEGPLNLCGLPILAVPLQHGEGMSLGFRVGPFAYLTDCSAIPKTSLPLLRDLHTVIIDGLRFRPHNTHFNIPQAVAAMKELAVERIILTHLSHDIDHHRDAKILPPGVEFAFDGQRLSFTL</sequence>
<dbReference type="PANTHER" id="PTHR42663:SF6">
    <property type="entry name" value="HYDROLASE C777.06C-RELATED"/>
    <property type="match status" value="1"/>
</dbReference>
<dbReference type="NCBIfam" id="NF038231">
    <property type="entry name" value="MBL_Geo_Pelo"/>
    <property type="match status" value="1"/>
</dbReference>
<dbReference type="Gene3D" id="3.60.15.10">
    <property type="entry name" value="Ribonuclease Z/Hydroxyacylglutathione hydrolase-like"/>
    <property type="match status" value="1"/>
</dbReference>
<protein>
    <submittedName>
        <fullName evidence="2">GPMC system MBL fold metallohydrolase</fullName>
    </submittedName>
</protein>
<keyword evidence="3" id="KW-1185">Reference proteome</keyword>
<feature type="domain" description="Metallo-beta-lactamase" evidence="1">
    <location>
        <begin position="39"/>
        <end position="231"/>
    </location>
</feature>
<dbReference type="PANTHER" id="PTHR42663">
    <property type="entry name" value="HYDROLASE C777.06C-RELATED-RELATED"/>
    <property type="match status" value="1"/>
</dbReference>
<gene>
    <name evidence="2" type="ORF">L9S41_02030</name>
</gene>
<dbReference type="SUPFAM" id="SSF56281">
    <property type="entry name" value="Metallo-hydrolase/oxidoreductase"/>
    <property type="match status" value="1"/>
</dbReference>
<dbReference type="EMBL" id="CP092109">
    <property type="protein sequence ID" value="UWZ80187.1"/>
    <property type="molecule type" value="Genomic_DNA"/>
</dbReference>
<organism evidence="2 3">
    <name type="scientific">Geoalkalibacter halelectricus</name>
    <dbReference type="NCBI Taxonomy" id="2847045"/>
    <lineage>
        <taxon>Bacteria</taxon>
        <taxon>Pseudomonadati</taxon>
        <taxon>Thermodesulfobacteriota</taxon>
        <taxon>Desulfuromonadia</taxon>
        <taxon>Desulfuromonadales</taxon>
        <taxon>Geoalkalibacteraceae</taxon>
        <taxon>Geoalkalibacter</taxon>
    </lineage>
</organism>
<proteinExistence type="predicted"/>
<evidence type="ECO:0000259" key="1">
    <source>
        <dbReference type="SMART" id="SM00849"/>
    </source>
</evidence>
<name>A0ABY5ZLZ2_9BACT</name>